<sequence>MNITTIHKTNSYYWDTIGNDFLRAIVLPHYGAFISMKLGIRYLLMKAC</sequence>
<dbReference type="Proteomes" id="UP001597540">
    <property type="component" value="Unassembled WGS sequence"/>
</dbReference>
<comment type="caution">
    <text evidence="2">The sequence shown here is derived from an EMBL/GenBank/DDBJ whole genome shotgun (WGS) entry which is preliminary data.</text>
</comment>
<keyword evidence="3" id="KW-1185">Reference proteome</keyword>
<dbReference type="RefSeq" id="WP_379262097.1">
    <property type="nucleotide sequence ID" value="NZ_JBHUMJ010000002.1"/>
</dbReference>
<accession>A0ABW5SP01</accession>
<evidence type="ECO:0000313" key="2">
    <source>
        <dbReference type="EMBL" id="MFD2700988.1"/>
    </source>
</evidence>
<proteinExistence type="predicted"/>
<protein>
    <submittedName>
        <fullName evidence="2">Uncharacterized protein</fullName>
    </submittedName>
</protein>
<evidence type="ECO:0000256" key="1">
    <source>
        <dbReference type="SAM" id="Phobius"/>
    </source>
</evidence>
<keyword evidence="1" id="KW-1133">Transmembrane helix</keyword>
<keyword evidence="1" id="KW-0812">Transmembrane</keyword>
<feature type="transmembrane region" description="Helical" evidence="1">
    <location>
        <begin position="21"/>
        <end position="44"/>
    </location>
</feature>
<keyword evidence="1" id="KW-0472">Membrane</keyword>
<dbReference type="EMBL" id="JBHUMJ010000002">
    <property type="protein sequence ID" value="MFD2700988.1"/>
    <property type="molecule type" value="Genomic_DNA"/>
</dbReference>
<name>A0ABW5SP01_9BACL</name>
<gene>
    <name evidence="2" type="ORF">ACFSVM_10960</name>
</gene>
<organism evidence="2 3">
    <name type="scientific">Paenibacillus shunpengii</name>
    <dbReference type="NCBI Taxonomy" id="2054424"/>
    <lineage>
        <taxon>Bacteria</taxon>
        <taxon>Bacillati</taxon>
        <taxon>Bacillota</taxon>
        <taxon>Bacilli</taxon>
        <taxon>Bacillales</taxon>
        <taxon>Paenibacillaceae</taxon>
        <taxon>Paenibacillus</taxon>
    </lineage>
</organism>
<reference evidence="3" key="1">
    <citation type="journal article" date="2019" name="Int. J. Syst. Evol. Microbiol.">
        <title>The Global Catalogue of Microorganisms (GCM) 10K type strain sequencing project: providing services to taxonomists for standard genome sequencing and annotation.</title>
        <authorList>
            <consortium name="The Broad Institute Genomics Platform"/>
            <consortium name="The Broad Institute Genome Sequencing Center for Infectious Disease"/>
            <person name="Wu L."/>
            <person name="Ma J."/>
        </authorList>
    </citation>
    <scope>NUCLEOTIDE SEQUENCE [LARGE SCALE GENOMIC DNA]</scope>
    <source>
        <strain evidence="3">KCTC 33849</strain>
    </source>
</reference>
<evidence type="ECO:0000313" key="3">
    <source>
        <dbReference type="Proteomes" id="UP001597540"/>
    </source>
</evidence>